<dbReference type="OrthoDB" id="4367764at2759"/>
<feature type="transmembrane region" description="Helical" evidence="1">
    <location>
        <begin position="43"/>
        <end position="65"/>
    </location>
</feature>
<keyword evidence="1" id="KW-0812">Transmembrane</keyword>
<evidence type="ECO:0000256" key="1">
    <source>
        <dbReference type="SAM" id="Phobius"/>
    </source>
</evidence>
<gene>
    <name evidence="2" type="ORF">N7515_010167</name>
</gene>
<evidence type="ECO:0000313" key="3">
    <source>
        <dbReference type="Proteomes" id="UP001149079"/>
    </source>
</evidence>
<dbReference type="Pfam" id="PF11917">
    <property type="entry name" value="DUF3435"/>
    <property type="match status" value="1"/>
</dbReference>
<evidence type="ECO:0000313" key="2">
    <source>
        <dbReference type="EMBL" id="KAJ5120779.1"/>
    </source>
</evidence>
<protein>
    <submittedName>
        <fullName evidence="2">FluG domain protein</fullName>
    </submittedName>
</protein>
<dbReference type="AlphaFoldDB" id="A0A9W9GJ36"/>
<dbReference type="PANTHER" id="PTHR37535:SF4">
    <property type="entry name" value="FLUG DOMAIN-CONTAINING PROTEIN"/>
    <property type="match status" value="1"/>
</dbReference>
<comment type="caution">
    <text evidence="2">The sequence shown here is derived from an EMBL/GenBank/DDBJ whole genome shotgun (WGS) entry which is preliminary data.</text>
</comment>
<accession>A0A9W9GJ36</accession>
<dbReference type="Proteomes" id="UP001149079">
    <property type="component" value="Unassembled WGS sequence"/>
</dbReference>
<reference evidence="2" key="1">
    <citation type="submission" date="2022-11" db="EMBL/GenBank/DDBJ databases">
        <authorList>
            <person name="Petersen C."/>
        </authorList>
    </citation>
    <scope>NUCLEOTIDE SEQUENCE</scope>
    <source>
        <strain evidence="2">IBT 22155</strain>
    </source>
</reference>
<organism evidence="2 3">
    <name type="scientific">Penicillium bovifimosum</name>
    <dbReference type="NCBI Taxonomy" id="126998"/>
    <lineage>
        <taxon>Eukaryota</taxon>
        <taxon>Fungi</taxon>
        <taxon>Dikarya</taxon>
        <taxon>Ascomycota</taxon>
        <taxon>Pezizomycotina</taxon>
        <taxon>Eurotiomycetes</taxon>
        <taxon>Eurotiomycetidae</taxon>
        <taxon>Eurotiales</taxon>
        <taxon>Aspergillaceae</taxon>
        <taxon>Penicillium</taxon>
    </lineage>
</organism>
<keyword evidence="1" id="KW-0472">Membrane</keyword>
<keyword evidence="3" id="KW-1185">Reference proteome</keyword>
<name>A0A9W9GJ36_9EURO</name>
<dbReference type="InterPro" id="IPR021842">
    <property type="entry name" value="DUF3435"/>
</dbReference>
<reference evidence="2" key="2">
    <citation type="journal article" date="2023" name="IMA Fungus">
        <title>Comparative genomic study of the Penicillium genus elucidates a diverse pangenome and 15 lateral gene transfer events.</title>
        <authorList>
            <person name="Petersen C."/>
            <person name="Sorensen T."/>
            <person name="Nielsen M.R."/>
            <person name="Sondergaard T.E."/>
            <person name="Sorensen J.L."/>
            <person name="Fitzpatrick D.A."/>
            <person name="Frisvad J.C."/>
            <person name="Nielsen K.L."/>
        </authorList>
    </citation>
    <scope>NUCLEOTIDE SEQUENCE</scope>
    <source>
        <strain evidence="2">IBT 22155</strain>
    </source>
</reference>
<dbReference type="EMBL" id="JAPQKL010000008">
    <property type="protein sequence ID" value="KAJ5120779.1"/>
    <property type="molecule type" value="Genomic_DNA"/>
</dbReference>
<sequence>MSRKFPYEIGRNITMKLVYTTLTDEYELNIGAKAQPLVNIDDLLFTVYHLLAFSNLSFPIFRYLFQLNTLRKMMTSISVRPGTLVESLGYIRHNDTLKYKDIELYIVKDPKDLKG</sequence>
<proteinExistence type="predicted"/>
<dbReference type="PANTHER" id="PTHR37535">
    <property type="entry name" value="FLUG DOMAIN PROTEIN"/>
    <property type="match status" value="1"/>
</dbReference>
<dbReference type="RefSeq" id="XP_056517283.1">
    <property type="nucleotide sequence ID" value="XM_056670910.1"/>
</dbReference>
<keyword evidence="1" id="KW-1133">Transmembrane helix</keyword>
<dbReference type="GeneID" id="81410081"/>